<proteinExistence type="predicted"/>
<protein>
    <submittedName>
        <fullName evidence="2">Uncharacterized protein</fullName>
    </submittedName>
</protein>
<feature type="compositionally biased region" description="Polar residues" evidence="1">
    <location>
        <begin position="215"/>
        <end position="232"/>
    </location>
</feature>
<feature type="region of interest" description="Disordered" evidence="1">
    <location>
        <begin position="110"/>
        <end position="133"/>
    </location>
</feature>
<dbReference type="RefSeq" id="XP_001010480.2">
    <property type="nucleotide sequence ID" value="XM_001010480.2"/>
</dbReference>
<dbReference type="InParanoid" id="Q22XY9"/>
<feature type="compositionally biased region" description="Polar residues" evidence="1">
    <location>
        <begin position="192"/>
        <end position="208"/>
    </location>
</feature>
<dbReference type="EMBL" id="GG662749">
    <property type="protein sequence ID" value="EAR90235.2"/>
    <property type="molecule type" value="Genomic_DNA"/>
</dbReference>
<dbReference type="Proteomes" id="UP000009168">
    <property type="component" value="Unassembled WGS sequence"/>
</dbReference>
<dbReference type="KEGG" id="tet:TTHERM_00355820"/>
<dbReference type="GeneID" id="7837330"/>
<dbReference type="HOGENOM" id="CLU_588635_0_0_1"/>
<dbReference type="AlphaFoldDB" id="Q22XY9"/>
<feature type="region of interest" description="Disordered" evidence="1">
    <location>
        <begin position="1"/>
        <end position="20"/>
    </location>
</feature>
<evidence type="ECO:0000313" key="3">
    <source>
        <dbReference type="Proteomes" id="UP000009168"/>
    </source>
</evidence>
<reference evidence="3" key="1">
    <citation type="journal article" date="2006" name="PLoS Biol.">
        <title>Macronuclear genome sequence of the ciliate Tetrahymena thermophila, a model eukaryote.</title>
        <authorList>
            <person name="Eisen J.A."/>
            <person name="Coyne R.S."/>
            <person name="Wu M."/>
            <person name="Wu D."/>
            <person name="Thiagarajan M."/>
            <person name="Wortman J.R."/>
            <person name="Badger J.H."/>
            <person name="Ren Q."/>
            <person name="Amedeo P."/>
            <person name="Jones K.M."/>
            <person name="Tallon L.J."/>
            <person name="Delcher A.L."/>
            <person name="Salzberg S.L."/>
            <person name="Silva J.C."/>
            <person name="Haas B.J."/>
            <person name="Majoros W.H."/>
            <person name="Farzad M."/>
            <person name="Carlton J.M."/>
            <person name="Smith R.K. Jr."/>
            <person name="Garg J."/>
            <person name="Pearlman R.E."/>
            <person name="Karrer K.M."/>
            <person name="Sun L."/>
            <person name="Manning G."/>
            <person name="Elde N.C."/>
            <person name="Turkewitz A.P."/>
            <person name="Asai D.J."/>
            <person name="Wilkes D.E."/>
            <person name="Wang Y."/>
            <person name="Cai H."/>
            <person name="Collins K."/>
            <person name="Stewart B.A."/>
            <person name="Lee S.R."/>
            <person name="Wilamowska K."/>
            <person name="Weinberg Z."/>
            <person name="Ruzzo W.L."/>
            <person name="Wloga D."/>
            <person name="Gaertig J."/>
            <person name="Frankel J."/>
            <person name="Tsao C.-C."/>
            <person name="Gorovsky M.A."/>
            <person name="Keeling P.J."/>
            <person name="Waller R.F."/>
            <person name="Patron N.J."/>
            <person name="Cherry J.M."/>
            <person name="Stover N.A."/>
            <person name="Krieger C.J."/>
            <person name="del Toro C."/>
            <person name="Ryder H.F."/>
            <person name="Williamson S.C."/>
            <person name="Barbeau R.A."/>
            <person name="Hamilton E.P."/>
            <person name="Orias E."/>
        </authorList>
    </citation>
    <scope>NUCLEOTIDE SEQUENCE [LARGE SCALE GENOMIC DNA]</scope>
    <source>
        <strain evidence="3">SB210</strain>
    </source>
</reference>
<feature type="compositionally biased region" description="Polar residues" evidence="1">
    <location>
        <begin position="1"/>
        <end position="10"/>
    </location>
</feature>
<keyword evidence="3" id="KW-1185">Reference proteome</keyword>
<evidence type="ECO:0000313" key="2">
    <source>
        <dbReference type="EMBL" id="EAR90235.2"/>
    </source>
</evidence>
<organism evidence="2 3">
    <name type="scientific">Tetrahymena thermophila (strain SB210)</name>
    <dbReference type="NCBI Taxonomy" id="312017"/>
    <lineage>
        <taxon>Eukaryota</taxon>
        <taxon>Sar</taxon>
        <taxon>Alveolata</taxon>
        <taxon>Ciliophora</taxon>
        <taxon>Intramacronucleata</taxon>
        <taxon>Oligohymenophorea</taxon>
        <taxon>Hymenostomatida</taxon>
        <taxon>Tetrahymenina</taxon>
        <taxon>Tetrahymenidae</taxon>
        <taxon>Tetrahymena</taxon>
    </lineage>
</organism>
<accession>Q22XY9</accession>
<name>Q22XY9_TETTS</name>
<feature type="region of interest" description="Disordered" evidence="1">
    <location>
        <begin position="186"/>
        <end position="243"/>
    </location>
</feature>
<gene>
    <name evidence="2" type="ORF">TTHERM_00355820</name>
</gene>
<evidence type="ECO:0000256" key="1">
    <source>
        <dbReference type="SAM" id="MobiDB-lite"/>
    </source>
</evidence>
<sequence>MNFQLSSSQAAKHKWQIPDQQQEISNSMNELRKGIRTNVTEKVIGYNKFFDSSKMNTEVSNSSYVNYQNQPQKESQLLQQFHQQQQPQAQQQFSPVNKRLFEKINYDSLGQQNQQQQSQQQSRELHSLHQQQQQYSPLKLSHKFYSPRAVPSFDGLQRNLKDHSASKVQPQSQNFFKNEKSSLASSLWGDAPQNSQQKSFVQNERAYNSQSSQQANSPPRFSQVQKSIETLGQKQQQQQQQSNGLKGIFDFQQRKLSVQPQSPAQTKTVGLLSEMDFFKKRDNSKSAVQSSSSAIQNKLSTSLFESKKKDTLSESFSLKSGALTTKNAQVSPRKLSAGSFSNLNSIKRSSLNPSQNLLSQISNTPLRRSQERNVFSSSSGLGFSSPQVKKLVDRVPITKVTEIRSHVENTLPQELASLPSTYVEELTRLAASITKALKSTKFYERSYY</sequence>